<comment type="caution">
    <text evidence="3">The sequence shown here is derived from an EMBL/GenBank/DDBJ whole genome shotgun (WGS) entry which is preliminary data.</text>
</comment>
<name>A0A2S6Z5U9_9XANT</name>
<reference evidence="3 4" key="1">
    <citation type="submission" date="2016-08" db="EMBL/GenBank/DDBJ databases">
        <title>Evolution of the type three secretion system and type three effector repertoires in Xanthomonas.</title>
        <authorList>
            <person name="Merda D."/>
            <person name="Briand M."/>
            <person name="Bosis E."/>
            <person name="Rousseau C."/>
            <person name="Portier P."/>
            <person name="Jacques M.-A."/>
            <person name="Fischer-Le Saux M."/>
        </authorList>
    </citation>
    <scope>NUCLEOTIDE SEQUENCE [LARGE SCALE GENOMIC DNA]</scope>
    <source>
        <strain evidence="3 4">CFBP 4691</strain>
    </source>
</reference>
<evidence type="ECO:0000256" key="2">
    <source>
        <dbReference type="SAM" id="Phobius"/>
    </source>
</evidence>
<evidence type="ECO:0000256" key="1">
    <source>
        <dbReference type="SAM" id="MobiDB-lite"/>
    </source>
</evidence>
<gene>
    <name evidence="3" type="ORF">XthCFBP4691_19495</name>
</gene>
<keyword evidence="2" id="KW-0812">Transmembrane</keyword>
<keyword evidence="2" id="KW-1133">Transmembrane helix</keyword>
<organism evidence="3 4">
    <name type="scientific">Xanthomonas theicola</name>
    <dbReference type="NCBI Taxonomy" id="56464"/>
    <lineage>
        <taxon>Bacteria</taxon>
        <taxon>Pseudomonadati</taxon>
        <taxon>Pseudomonadota</taxon>
        <taxon>Gammaproteobacteria</taxon>
        <taxon>Lysobacterales</taxon>
        <taxon>Lysobacteraceae</taxon>
        <taxon>Xanthomonas</taxon>
    </lineage>
</organism>
<feature type="region of interest" description="Disordered" evidence="1">
    <location>
        <begin position="25"/>
        <end position="52"/>
    </location>
</feature>
<dbReference type="AlphaFoldDB" id="A0A2S6Z5U9"/>
<protein>
    <submittedName>
        <fullName evidence="3">Uncharacterized protein</fullName>
    </submittedName>
</protein>
<keyword evidence="2" id="KW-0472">Membrane</keyword>
<dbReference type="EMBL" id="MIGX01000190">
    <property type="protein sequence ID" value="PPT76860.1"/>
    <property type="molecule type" value="Genomic_DNA"/>
</dbReference>
<feature type="transmembrane region" description="Helical" evidence="2">
    <location>
        <begin position="79"/>
        <end position="99"/>
    </location>
</feature>
<dbReference type="Proteomes" id="UP000239898">
    <property type="component" value="Unassembled WGS sequence"/>
</dbReference>
<evidence type="ECO:0000313" key="4">
    <source>
        <dbReference type="Proteomes" id="UP000239898"/>
    </source>
</evidence>
<proteinExistence type="predicted"/>
<dbReference type="NCBIfam" id="NF041109">
    <property type="entry name" value="VF_TspB_C_term"/>
    <property type="match status" value="1"/>
</dbReference>
<keyword evidence="4" id="KW-1185">Reference proteome</keyword>
<sequence>MPDTTGVPDSALAAQVIEDVQPKDAFSDESGYAGQPGGVPGANGLDTQGYGWSRSCPTPPTVNLMGQSITFDITPFCNWMALGGWLVLIFASFLSVRILSSSSSGSV</sequence>
<accession>A0A2S6Z5U9</accession>
<evidence type="ECO:0000313" key="3">
    <source>
        <dbReference type="EMBL" id="PPT76860.1"/>
    </source>
</evidence>